<gene>
    <name evidence="1" type="ORF">Patl1_16176</name>
</gene>
<comment type="caution">
    <text evidence="1">The sequence shown here is derived from an EMBL/GenBank/DDBJ whole genome shotgun (WGS) entry which is preliminary data.</text>
</comment>
<name>A0ACC1B600_9ROSI</name>
<keyword evidence="2" id="KW-1185">Reference proteome</keyword>
<dbReference type="Proteomes" id="UP001164250">
    <property type="component" value="Chromosome 6"/>
</dbReference>
<evidence type="ECO:0000313" key="2">
    <source>
        <dbReference type="Proteomes" id="UP001164250"/>
    </source>
</evidence>
<dbReference type="EMBL" id="CM047902">
    <property type="protein sequence ID" value="KAJ0094352.1"/>
    <property type="molecule type" value="Genomic_DNA"/>
</dbReference>
<proteinExistence type="predicted"/>
<protein>
    <submittedName>
        <fullName evidence="1">Uncharacterized protein</fullName>
    </submittedName>
</protein>
<reference evidence="2" key="1">
    <citation type="journal article" date="2023" name="G3 (Bethesda)">
        <title>Genome assembly and association tests identify interacting loci associated with vigor, precocity, and sex in interspecific pistachio rootstocks.</title>
        <authorList>
            <person name="Palmer W."/>
            <person name="Jacygrad E."/>
            <person name="Sagayaradj S."/>
            <person name="Cavanaugh K."/>
            <person name="Han R."/>
            <person name="Bertier L."/>
            <person name="Beede B."/>
            <person name="Kafkas S."/>
            <person name="Golino D."/>
            <person name="Preece J."/>
            <person name="Michelmore R."/>
        </authorList>
    </citation>
    <scope>NUCLEOTIDE SEQUENCE [LARGE SCALE GENOMIC DNA]</scope>
</reference>
<sequence>MAIWRITFERKLEDLACDWPRQVIRDCLLALSWVLFLVKTWREKYD</sequence>
<accession>A0ACC1B600</accession>
<evidence type="ECO:0000313" key="1">
    <source>
        <dbReference type="EMBL" id="KAJ0094352.1"/>
    </source>
</evidence>
<organism evidence="1 2">
    <name type="scientific">Pistacia atlantica</name>
    <dbReference type="NCBI Taxonomy" id="434234"/>
    <lineage>
        <taxon>Eukaryota</taxon>
        <taxon>Viridiplantae</taxon>
        <taxon>Streptophyta</taxon>
        <taxon>Embryophyta</taxon>
        <taxon>Tracheophyta</taxon>
        <taxon>Spermatophyta</taxon>
        <taxon>Magnoliopsida</taxon>
        <taxon>eudicotyledons</taxon>
        <taxon>Gunneridae</taxon>
        <taxon>Pentapetalae</taxon>
        <taxon>rosids</taxon>
        <taxon>malvids</taxon>
        <taxon>Sapindales</taxon>
        <taxon>Anacardiaceae</taxon>
        <taxon>Pistacia</taxon>
    </lineage>
</organism>